<keyword evidence="1" id="KW-0472">Membrane</keyword>
<proteinExistence type="predicted"/>
<feature type="transmembrane region" description="Helical" evidence="1">
    <location>
        <begin position="17"/>
        <end position="36"/>
    </location>
</feature>
<sequence length="118" mass="13235">CYAEFCNDLFLRTSLVGLYYSMILVDVGCLMVLHSCRISVFRLVLFPGAVVEMPQLRSSIVPTAISDTACSLPFWEIRSLAGKPQQYGIFLFLSSTVILRNAILLRSAAKIWLCQYCS</sequence>
<accession>A0AAD1RTL3</accession>
<feature type="non-terminal residue" evidence="2">
    <location>
        <position position="1"/>
    </location>
</feature>
<evidence type="ECO:0000313" key="2">
    <source>
        <dbReference type="EMBL" id="CAH2278237.1"/>
    </source>
</evidence>
<evidence type="ECO:0000313" key="3">
    <source>
        <dbReference type="Proteomes" id="UP001295444"/>
    </source>
</evidence>
<name>A0AAD1RTL3_PELCU</name>
<dbReference type="AlphaFoldDB" id="A0AAD1RTL3"/>
<evidence type="ECO:0000256" key="1">
    <source>
        <dbReference type="SAM" id="Phobius"/>
    </source>
</evidence>
<protein>
    <submittedName>
        <fullName evidence="2">Uncharacterized protein</fullName>
    </submittedName>
</protein>
<gene>
    <name evidence="2" type="ORF">PECUL_23A022699</name>
</gene>
<keyword evidence="3" id="KW-1185">Reference proteome</keyword>
<keyword evidence="1" id="KW-1133">Transmembrane helix</keyword>
<dbReference type="EMBL" id="OW240914">
    <property type="protein sequence ID" value="CAH2278237.1"/>
    <property type="molecule type" value="Genomic_DNA"/>
</dbReference>
<feature type="non-terminal residue" evidence="2">
    <location>
        <position position="118"/>
    </location>
</feature>
<organism evidence="2 3">
    <name type="scientific">Pelobates cultripes</name>
    <name type="common">Western spadefoot toad</name>
    <dbReference type="NCBI Taxonomy" id="61616"/>
    <lineage>
        <taxon>Eukaryota</taxon>
        <taxon>Metazoa</taxon>
        <taxon>Chordata</taxon>
        <taxon>Craniata</taxon>
        <taxon>Vertebrata</taxon>
        <taxon>Euteleostomi</taxon>
        <taxon>Amphibia</taxon>
        <taxon>Batrachia</taxon>
        <taxon>Anura</taxon>
        <taxon>Pelobatoidea</taxon>
        <taxon>Pelobatidae</taxon>
        <taxon>Pelobates</taxon>
    </lineage>
</organism>
<dbReference type="Proteomes" id="UP001295444">
    <property type="component" value="Chromosome 03"/>
</dbReference>
<keyword evidence="1" id="KW-0812">Transmembrane</keyword>
<reference evidence="2" key="1">
    <citation type="submission" date="2022-03" db="EMBL/GenBank/DDBJ databases">
        <authorList>
            <person name="Alioto T."/>
            <person name="Alioto T."/>
            <person name="Gomez Garrido J."/>
        </authorList>
    </citation>
    <scope>NUCLEOTIDE SEQUENCE</scope>
</reference>